<name>A0A556QPP8_9BACT</name>
<feature type="domain" description="Methyl-accepting transducer" evidence="7">
    <location>
        <begin position="227"/>
        <end position="456"/>
    </location>
</feature>
<dbReference type="Pfam" id="PF12729">
    <property type="entry name" value="4HB_MCP_1"/>
    <property type="match status" value="1"/>
</dbReference>
<dbReference type="EMBL" id="VMBG01000001">
    <property type="protein sequence ID" value="TSJ78607.1"/>
    <property type="molecule type" value="Genomic_DNA"/>
</dbReference>
<comment type="caution">
    <text evidence="8">The sequence shown here is derived from an EMBL/GenBank/DDBJ whole genome shotgun (WGS) entry which is preliminary data.</text>
</comment>
<keyword evidence="4" id="KW-0175">Coiled coil</keyword>
<evidence type="ECO:0000256" key="2">
    <source>
        <dbReference type="ARBA" id="ARBA00029447"/>
    </source>
</evidence>
<keyword evidence="6" id="KW-0472">Membrane</keyword>
<feature type="transmembrane region" description="Helical" evidence="6">
    <location>
        <begin position="190"/>
        <end position="210"/>
    </location>
</feature>
<feature type="coiled-coil region" evidence="4">
    <location>
        <begin position="445"/>
        <end position="472"/>
    </location>
</feature>
<keyword evidence="1" id="KW-0145">Chemotaxis</keyword>
<feature type="compositionally biased region" description="Polar residues" evidence="5">
    <location>
        <begin position="476"/>
        <end position="492"/>
    </location>
</feature>
<dbReference type="OrthoDB" id="1120715at2"/>
<dbReference type="InterPro" id="IPR047347">
    <property type="entry name" value="YvaQ-like_sensor"/>
</dbReference>
<evidence type="ECO:0000256" key="4">
    <source>
        <dbReference type="SAM" id="Coils"/>
    </source>
</evidence>
<evidence type="ECO:0000313" key="8">
    <source>
        <dbReference type="EMBL" id="TSJ78607.1"/>
    </source>
</evidence>
<dbReference type="InterPro" id="IPR004089">
    <property type="entry name" value="MCPsignal_dom"/>
</dbReference>
<dbReference type="InterPro" id="IPR051310">
    <property type="entry name" value="MCP_chemotaxis"/>
</dbReference>
<keyword evidence="6" id="KW-0812">Transmembrane</keyword>
<protein>
    <submittedName>
        <fullName evidence="8">Chemotaxis protein</fullName>
    </submittedName>
</protein>
<evidence type="ECO:0000256" key="5">
    <source>
        <dbReference type="SAM" id="MobiDB-lite"/>
    </source>
</evidence>
<sequence>MKNWTIGKRIIVGGGTLLALLLIVAAIGFTGLERIHTKSIESLKEDAIPGITNIAEIATNTLRAHVRMLTAGTATTVEAREQNLATMGKLATEIQGFLETYEKYITQDEDRNNFELLKKKREAYVLERARYVELVRAGKRDEAHAFAAEALEKTYGEYRDLTLLMLHFNEDNAAKATDDLVSIARRSVTASLIVAIASLAIALALGWIIIRSINRALREMAQTLDDASSQVGAAAAQVSASSQSLAEGSSEQAASLEETSSSLEEFSSMTKRNADNATSAKSLSGETRASAETGNTDMTEMRQAMDAIKTSSNDIAKIIKTIDEIAFQTNILALNAAVEAARAGEAGAGFAVVADEVRNLAQRSAQSAKETASKIETAIQSGEHGVRISDKVAASLGIIMEKARQVDEIVAEIAVASQEQTQGISQINTAMSQMDKVTQSNAGSAEETAAAAEELNSQAAVLQDNVSQLRHLVGGTQASPVPSTQVRPTTKIGTARGHAMPA</sequence>
<proteinExistence type="inferred from homology"/>
<organism evidence="8 9">
    <name type="scientific">Rariglobus hedericola</name>
    <dbReference type="NCBI Taxonomy" id="2597822"/>
    <lineage>
        <taxon>Bacteria</taxon>
        <taxon>Pseudomonadati</taxon>
        <taxon>Verrucomicrobiota</taxon>
        <taxon>Opitutia</taxon>
        <taxon>Opitutales</taxon>
        <taxon>Opitutaceae</taxon>
        <taxon>Rariglobus</taxon>
    </lineage>
</organism>
<evidence type="ECO:0000313" key="9">
    <source>
        <dbReference type="Proteomes" id="UP000315648"/>
    </source>
</evidence>
<dbReference type="Pfam" id="PF00015">
    <property type="entry name" value="MCPsignal"/>
    <property type="match status" value="1"/>
</dbReference>
<dbReference type="GO" id="GO:0007165">
    <property type="term" value="P:signal transduction"/>
    <property type="evidence" value="ECO:0007669"/>
    <property type="project" value="UniProtKB-KW"/>
</dbReference>
<keyword evidence="9" id="KW-1185">Reference proteome</keyword>
<dbReference type="RefSeq" id="WP_144228948.1">
    <property type="nucleotide sequence ID" value="NZ_CBCRVV010000002.1"/>
</dbReference>
<accession>A0A556QPP8</accession>
<gene>
    <name evidence="8" type="ORF">FPL22_04705</name>
</gene>
<dbReference type="CDD" id="cd19411">
    <property type="entry name" value="MCP2201-like_sensor"/>
    <property type="match status" value="1"/>
</dbReference>
<feature type="compositionally biased region" description="Polar residues" evidence="5">
    <location>
        <begin position="269"/>
        <end position="298"/>
    </location>
</feature>
<keyword evidence="3" id="KW-0807">Transducer</keyword>
<dbReference type="PROSITE" id="PS50111">
    <property type="entry name" value="CHEMOTAXIS_TRANSDUC_2"/>
    <property type="match status" value="1"/>
</dbReference>
<comment type="similarity">
    <text evidence="2">Belongs to the methyl-accepting chemotaxis (MCP) protein family.</text>
</comment>
<dbReference type="AlphaFoldDB" id="A0A556QPP8"/>
<feature type="region of interest" description="Disordered" evidence="5">
    <location>
        <begin position="476"/>
        <end position="502"/>
    </location>
</feature>
<evidence type="ECO:0000259" key="7">
    <source>
        <dbReference type="PROSITE" id="PS50111"/>
    </source>
</evidence>
<feature type="compositionally biased region" description="Low complexity" evidence="5">
    <location>
        <begin position="247"/>
        <end position="268"/>
    </location>
</feature>
<dbReference type="SMART" id="SM00283">
    <property type="entry name" value="MA"/>
    <property type="match status" value="1"/>
</dbReference>
<dbReference type="PANTHER" id="PTHR43531:SF11">
    <property type="entry name" value="METHYL-ACCEPTING CHEMOTAXIS PROTEIN 3"/>
    <property type="match status" value="1"/>
</dbReference>
<feature type="region of interest" description="Disordered" evidence="5">
    <location>
        <begin position="247"/>
        <end position="298"/>
    </location>
</feature>
<evidence type="ECO:0000256" key="3">
    <source>
        <dbReference type="PROSITE-ProRule" id="PRU00284"/>
    </source>
</evidence>
<dbReference type="PANTHER" id="PTHR43531">
    <property type="entry name" value="PROTEIN ICFG"/>
    <property type="match status" value="1"/>
</dbReference>
<evidence type="ECO:0000256" key="1">
    <source>
        <dbReference type="ARBA" id="ARBA00022500"/>
    </source>
</evidence>
<dbReference type="Proteomes" id="UP000315648">
    <property type="component" value="Unassembled WGS sequence"/>
</dbReference>
<evidence type="ECO:0000256" key="6">
    <source>
        <dbReference type="SAM" id="Phobius"/>
    </source>
</evidence>
<dbReference type="Gene3D" id="1.10.287.950">
    <property type="entry name" value="Methyl-accepting chemotaxis protein"/>
    <property type="match status" value="1"/>
</dbReference>
<dbReference type="SUPFAM" id="SSF58104">
    <property type="entry name" value="Methyl-accepting chemotaxis protein (MCP) signaling domain"/>
    <property type="match status" value="1"/>
</dbReference>
<dbReference type="GO" id="GO:0006935">
    <property type="term" value="P:chemotaxis"/>
    <property type="evidence" value="ECO:0007669"/>
    <property type="project" value="UniProtKB-KW"/>
</dbReference>
<dbReference type="GO" id="GO:0005886">
    <property type="term" value="C:plasma membrane"/>
    <property type="evidence" value="ECO:0007669"/>
    <property type="project" value="TreeGrafter"/>
</dbReference>
<dbReference type="InterPro" id="IPR024478">
    <property type="entry name" value="HlyB_4HB_MCP"/>
</dbReference>
<dbReference type="GO" id="GO:0004888">
    <property type="term" value="F:transmembrane signaling receptor activity"/>
    <property type="evidence" value="ECO:0007669"/>
    <property type="project" value="TreeGrafter"/>
</dbReference>
<reference evidence="8 9" key="1">
    <citation type="submission" date="2019-07" db="EMBL/GenBank/DDBJ databases">
        <title>Description of 53C-WASEF.</title>
        <authorList>
            <person name="Pitt A."/>
            <person name="Hahn M.W."/>
        </authorList>
    </citation>
    <scope>NUCLEOTIDE SEQUENCE [LARGE SCALE GENOMIC DNA]</scope>
    <source>
        <strain evidence="8 9">53C-WASEF</strain>
    </source>
</reference>
<keyword evidence="6" id="KW-1133">Transmembrane helix</keyword>